<dbReference type="OMA" id="DRRCKEA"/>
<dbReference type="PROSITE" id="PS51715">
    <property type="entry name" value="G_GB1_RHD3"/>
    <property type="match status" value="1"/>
</dbReference>
<feature type="domain" description="GB1/RHD3-type G" evidence="7">
    <location>
        <begin position="83"/>
        <end position="325"/>
    </location>
</feature>
<dbReference type="GO" id="GO:0003924">
    <property type="term" value="F:GTPase activity"/>
    <property type="evidence" value="ECO:0000318"/>
    <property type="project" value="GO_Central"/>
</dbReference>
<dbReference type="STRING" id="29655.A0A0K9PDN4"/>
<dbReference type="SUPFAM" id="SSF52540">
    <property type="entry name" value="P-loop containing nucleoside triphosphate hydrolases"/>
    <property type="match status" value="1"/>
</dbReference>
<keyword evidence="2" id="KW-0378">Hydrolase</keyword>
<dbReference type="SUPFAM" id="SSF48340">
    <property type="entry name" value="Interferon-induced guanylate-binding protein 1 (GBP1), C-terminal domain"/>
    <property type="match status" value="1"/>
</dbReference>
<keyword evidence="5" id="KW-0175">Coiled coil</keyword>
<sequence length="1081" mass="122312">MMQMLGLRSASKKKDLPSSSSSDFSDSSPPSTPPSKNPSLQHTPVFAAGGMAGPARPLRLVYCDEKGKFRMDPEAVAALQLVKGPIGIVSVCGRARQGKSFILNQLLGRSSGFQVASTHRPCTKGLWMWSAPIKRTALDGTEYSLLLLDSEGIDAYDQTGTYSTQIFSLAVLLSSMFIYNQMGGIDEAAIDRLSLVTEMTKHIRVRASGGRATVSELGQFSPVFVWLLRDFYLDLVEDNRKITPRDYLELALRPVQGGGRDLSSKNEIRESIRALFPDRECFTLVRPLNNENELQRLDQISLNRLRPEFKSGLDALIRFVFERTKPKQVGSTTMTGPILAGVTQSFLDALNNGAVPTISSSWQSVEEAECRRAFDSASEVYMSSFDRTKPPEETLLREAHETAIQKSMDSFNYSAVGLGSTRQKYERLLHNFFKKAFEDYKSSTYLQADLQCSITIQAMEKKLRDACYVPNAKLDHIIQVLDDMVSEYSKSSHGPGKWQKLATFTQQCVDGPILDLFKKRWSQLESENSALKLQCRSNDDKLEFLKKQSDANEKHKNEYMKRYEEAVNDRRKISDDYSIHITNLQTKSKTLDDKCINLSKALEAAKCESSDWKLKYEHSISELKGEEDKFKAEFVILKSRASAAEGRLDAAREQSESANQEALEWKRKYDTAVGEAKAALERAALSQERTNKMALEREDLIREEFFNQLSEKDEDIKIMKNEIESSEKNISNIISQLQVSESKLMDRALETSTLKERINVLDEKLEIANATAQSFEKEVRQLKQEENHLKDKYLSELKQFEEGDLRCRTAEMTAKKATELADNARAEAASALKEKNEIQRVAIERLAQIERAERLVENLERDKARMMDKIRILETSERDAISKVALLEERVDEREREMGLMLNKSNEHRSDTVQMLEGLLATERTALSEANERAESLSVQLQTTQRKLDVVHQELASVRLNETALDSRLRASSHGKRSRMDVDSMQDMEVDRVSKGRRKSKSTTSPFKLVPTEDGGSVYGGDDDDGKSQSSARDSEDYTKFTVSKLKQELTKNGFGAELLELKSPNKKDIVFLYEKHVLKK</sequence>
<dbReference type="Gene3D" id="1.20.1000.10">
    <property type="entry name" value="Guanylate-binding protein, C-terminal domain"/>
    <property type="match status" value="1"/>
</dbReference>
<evidence type="ECO:0000256" key="5">
    <source>
        <dbReference type="SAM" id="Coils"/>
    </source>
</evidence>
<feature type="coiled-coil region" evidence="5">
    <location>
        <begin position="709"/>
        <end position="897"/>
    </location>
</feature>
<evidence type="ECO:0000256" key="4">
    <source>
        <dbReference type="PROSITE-ProRule" id="PRU01052"/>
    </source>
</evidence>
<feature type="compositionally biased region" description="Low complexity" evidence="6">
    <location>
        <begin position="17"/>
        <end position="29"/>
    </location>
</feature>
<evidence type="ECO:0000313" key="9">
    <source>
        <dbReference type="Proteomes" id="UP000036987"/>
    </source>
</evidence>
<protein>
    <submittedName>
        <fullName evidence="8">Guanylate-binding protein</fullName>
    </submittedName>
</protein>
<dbReference type="Pfam" id="PF02263">
    <property type="entry name" value="GBP"/>
    <property type="match status" value="1"/>
</dbReference>
<comment type="caution">
    <text evidence="8">The sequence shown here is derived from an EMBL/GenBank/DDBJ whole genome shotgun (WGS) entry which is preliminary data.</text>
</comment>
<dbReference type="CDD" id="cd01851">
    <property type="entry name" value="GBP"/>
    <property type="match status" value="1"/>
</dbReference>
<dbReference type="AlphaFoldDB" id="A0A0K9PDN4"/>
<dbReference type="PANTHER" id="PTHR10751">
    <property type="entry name" value="GUANYLATE BINDING PROTEIN"/>
    <property type="match status" value="1"/>
</dbReference>
<dbReference type="OrthoDB" id="2135133at2759"/>
<evidence type="ECO:0000256" key="2">
    <source>
        <dbReference type="ARBA" id="ARBA00022801"/>
    </source>
</evidence>
<feature type="coiled-coil region" evidence="5">
    <location>
        <begin position="641"/>
        <end position="668"/>
    </location>
</feature>
<dbReference type="Gene3D" id="3.40.50.300">
    <property type="entry name" value="P-loop containing nucleotide triphosphate hydrolases"/>
    <property type="match status" value="1"/>
</dbReference>
<evidence type="ECO:0000313" key="8">
    <source>
        <dbReference type="EMBL" id="KMZ66357.1"/>
    </source>
</evidence>
<accession>A0A0K9PDN4</accession>
<gene>
    <name evidence="8" type="ORF">ZOSMA_29G00050</name>
</gene>
<feature type="region of interest" description="Disordered" evidence="6">
    <location>
        <begin position="968"/>
        <end position="1038"/>
    </location>
</feature>
<evidence type="ECO:0000256" key="3">
    <source>
        <dbReference type="ARBA" id="ARBA00023134"/>
    </source>
</evidence>
<dbReference type="EMBL" id="LFYR01000980">
    <property type="protein sequence ID" value="KMZ66357.1"/>
    <property type="molecule type" value="Genomic_DNA"/>
</dbReference>
<dbReference type="FunFam" id="1.20.1000.10:FF:000003">
    <property type="entry name" value="Guanylate-binding family protein"/>
    <property type="match status" value="1"/>
</dbReference>
<comment type="similarity">
    <text evidence="4">Belongs to the TRAFAC class dynamin-like GTPase superfamily. GB1/RHD3 GTPase family.</text>
</comment>
<dbReference type="Proteomes" id="UP000036987">
    <property type="component" value="Unassembled WGS sequence"/>
</dbReference>
<dbReference type="InterPro" id="IPR030386">
    <property type="entry name" value="G_GB1_RHD3_dom"/>
</dbReference>
<dbReference type="InterPro" id="IPR015894">
    <property type="entry name" value="Guanylate-bd_N"/>
</dbReference>
<evidence type="ECO:0000259" key="7">
    <source>
        <dbReference type="PROSITE" id="PS51715"/>
    </source>
</evidence>
<evidence type="ECO:0000256" key="6">
    <source>
        <dbReference type="SAM" id="MobiDB-lite"/>
    </source>
</evidence>
<dbReference type="Pfam" id="PF02841">
    <property type="entry name" value="GBP_C"/>
    <property type="match status" value="1"/>
</dbReference>
<dbReference type="FunFam" id="3.40.50.300:FF:000723">
    <property type="entry name" value="Guanylate-binding family protein"/>
    <property type="match status" value="1"/>
</dbReference>
<organism evidence="8 9">
    <name type="scientific">Zostera marina</name>
    <name type="common">Eelgrass</name>
    <dbReference type="NCBI Taxonomy" id="29655"/>
    <lineage>
        <taxon>Eukaryota</taxon>
        <taxon>Viridiplantae</taxon>
        <taxon>Streptophyta</taxon>
        <taxon>Embryophyta</taxon>
        <taxon>Tracheophyta</taxon>
        <taxon>Spermatophyta</taxon>
        <taxon>Magnoliopsida</taxon>
        <taxon>Liliopsida</taxon>
        <taxon>Zosteraceae</taxon>
        <taxon>Zostera</taxon>
    </lineage>
</organism>
<proteinExistence type="inferred from homology"/>
<keyword evidence="1" id="KW-0547">Nucleotide-binding</keyword>
<reference evidence="9" key="1">
    <citation type="journal article" date="2016" name="Nature">
        <title>The genome of the seagrass Zostera marina reveals angiosperm adaptation to the sea.</title>
        <authorList>
            <person name="Olsen J.L."/>
            <person name="Rouze P."/>
            <person name="Verhelst B."/>
            <person name="Lin Y.-C."/>
            <person name="Bayer T."/>
            <person name="Collen J."/>
            <person name="Dattolo E."/>
            <person name="De Paoli E."/>
            <person name="Dittami S."/>
            <person name="Maumus F."/>
            <person name="Michel G."/>
            <person name="Kersting A."/>
            <person name="Lauritano C."/>
            <person name="Lohaus R."/>
            <person name="Toepel M."/>
            <person name="Tonon T."/>
            <person name="Vanneste K."/>
            <person name="Amirebrahimi M."/>
            <person name="Brakel J."/>
            <person name="Bostroem C."/>
            <person name="Chovatia M."/>
            <person name="Grimwood J."/>
            <person name="Jenkins J.W."/>
            <person name="Jueterbock A."/>
            <person name="Mraz A."/>
            <person name="Stam W.T."/>
            <person name="Tice H."/>
            <person name="Bornberg-Bauer E."/>
            <person name="Green P.J."/>
            <person name="Pearson G.A."/>
            <person name="Procaccini G."/>
            <person name="Duarte C.M."/>
            <person name="Schmutz J."/>
            <person name="Reusch T.B.H."/>
            <person name="Van de Peer Y."/>
        </authorList>
    </citation>
    <scope>NUCLEOTIDE SEQUENCE [LARGE SCALE GENOMIC DNA]</scope>
    <source>
        <strain evidence="9">cv. Finnish</strain>
    </source>
</reference>
<keyword evidence="3" id="KW-0342">GTP-binding</keyword>
<feature type="region of interest" description="Disordered" evidence="6">
    <location>
        <begin position="1"/>
        <end position="50"/>
    </location>
</feature>
<dbReference type="InterPro" id="IPR027417">
    <property type="entry name" value="P-loop_NTPase"/>
</dbReference>
<keyword evidence="9" id="KW-1185">Reference proteome</keyword>
<name>A0A0K9PDN4_ZOSMR</name>
<dbReference type="GO" id="GO:0005525">
    <property type="term" value="F:GTP binding"/>
    <property type="evidence" value="ECO:0000318"/>
    <property type="project" value="GO_Central"/>
</dbReference>
<dbReference type="InterPro" id="IPR003191">
    <property type="entry name" value="Guanylate-bd/ATL_C"/>
</dbReference>
<evidence type="ECO:0000256" key="1">
    <source>
        <dbReference type="ARBA" id="ARBA00022741"/>
    </source>
</evidence>
<dbReference type="InterPro" id="IPR036543">
    <property type="entry name" value="Guanylate-bd_C_sf"/>
</dbReference>